<gene>
    <name evidence="2" type="ORF">HNR39_003864</name>
</gene>
<dbReference type="RefSeq" id="WP_168054682.1">
    <property type="nucleotide sequence ID" value="NZ_JAAOZT010000005.1"/>
</dbReference>
<dbReference type="InterPro" id="IPR011004">
    <property type="entry name" value="Trimer_LpxA-like_sf"/>
</dbReference>
<keyword evidence="2" id="KW-0548">Nucleotidyltransferase</keyword>
<evidence type="ECO:0000259" key="1">
    <source>
        <dbReference type="Pfam" id="PF00483"/>
    </source>
</evidence>
<name>A0A840RXQ9_9BURK</name>
<dbReference type="InterPro" id="IPR029044">
    <property type="entry name" value="Nucleotide-diphossugar_trans"/>
</dbReference>
<dbReference type="CDD" id="cd04181">
    <property type="entry name" value="NTP_transferase"/>
    <property type="match status" value="1"/>
</dbReference>
<comment type="caution">
    <text evidence="2">The sequence shown here is derived from an EMBL/GenBank/DDBJ whole genome shotgun (WGS) entry which is preliminary data.</text>
</comment>
<dbReference type="AlphaFoldDB" id="A0A840RXQ9"/>
<dbReference type="PANTHER" id="PTHR22572">
    <property type="entry name" value="SUGAR-1-PHOSPHATE GUANYL TRANSFERASE"/>
    <property type="match status" value="1"/>
</dbReference>
<feature type="domain" description="Nucleotidyl transferase" evidence="1">
    <location>
        <begin position="2"/>
        <end position="247"/>
    </location>
</feature>
<sequence>MKAMILAAGKGTRVRPLTYDLPKPMIPILGKPVMAYLVEFLASYGVRDIMVNVSYLHKKIEDYFGDGSQFGVQIGYSFEGYTNESGEVIPEPLGSAGGIKKIQEFANFFDDTTIVICGDALIDLDLRSALFEHKQKGAMASVITKEVAWDKVDNYGVVVTDSNGRIKSFQEKPTQAEALSNFASTGIYIFEPEAINLIPADTTFDIGSDLFPLMAAKGLPFYAQQRFFNWIDIGTVTDYLSVMQRILSGEVAPLQVPGVSTADGVWVGLNTSIDWHGTTILGPVYIGAGCRIEAGSTIIGPTWIGHGSHICSGAKVVRSALFEYTRIFPGACLEEMVVVKKYSVNRAGEMLRLTESGEHGWGDARGKQKEVQEVQQALQPVPQANPTLSLQRNPRSDVNPVIPLGFV</sequence>
<proteinExistence type="predicted"/>
<evidence type="ECO:0000313" key="2">
    <source>
        <dbReference type="EMBL" id="MBB5202002.1"/>
    </source>
</evidence>
<protein>
    <submittedName>
        <fullName evidence="2">Mannose-1-phosphate guanylyltransferase</fullName>
        <ecNumber evidence="2">2.7.7.13</ecNumber>
    </submittedName>
</protein>
<dbReference type="Pfam" id="PF00483">
    <property type="entry name" value="NTP_transferase"/>
    <property type="match status" value="1"/>
</dbReference>
<dbReference type="InterPro" id="IPR005835">
    <property type="entry name" value="NTP_transferase_dom"/>
</dbReference>
<dbReference type="SUPFAM" id="SSF51161">
    <property type="entry name" value="Trimeric LpxA-like enzymes"/>
    <property type="match status" value="1"/>
</dbReference>
<dbReference type="Gene3D" id="2.160.10.10">
    <property type="entry name" value="Hexapeptide repeat proteins"/>
    <property type="match status" value="1"/>
</dbReference>
<keyword evidence="2" id="KW-0808">Transferase</keyword>
<evidence type="ECO:0000313" key="3">
    <source>
        <dbReference type="Proteomes" id="UP000571084"/>
    </source>
</evidence>
<organism evidence="2 3">
    <name type="scientific">Glaciimonas immobilis</name>
    <dbReference type="NCBI Taxonomy" id="728004"/>
    <lineage>
        <taxon>Bacteria</taxon>
        <taxon>Pseudomonadati</taxon>
        <taxon>Pseudomonadota</taxon>
        <taxon>Betaproteobacteria</taxon>
        <taxon>Burkholderiales</taxon>
        <taxon>Oxalobacteraceae</taxon>
        <taxon>Glaciimonas</taxon>
    </lineage>
</organism>
<dbReference type="EMBL" id="JACHHQ010000009">
    <property type="protein sequence ID" value="MBB5202002.1"/>
    <property type="molecule type" value="Genomic_DNA"/>
</dbReference>
<dbReference type="InterPro" id="IPR050486">
    <property type="entry name" value="Mannose-1P_guanyltransferase"/>
</dbReference>
<dbReference type="Proteomes" id="UP000571084">
    <property type="component" value="Unassembled WGS sequence"/>
</dbReference>
<dbReference type="GO" id="GO:0004475">
    <property type="term" value="F:mannose-1-phosphate guanylyltransferase (GTP) activity"/>
    <property type="evidence" value="ECO:0007669"/>
    <property type="project" value="UniProtKB-EC"/>
</dbReference>
<accession>A0A840RXQ9</accession>
<keyword evidence="3" id="KW-1185">Reference proteome</keyword>
<dbReference type="SUPFAM" id="SSF53448">
    <property type="entry name" value="Nucleotide-diphospho-sugar transferases"/>
    <property type="match status" value="1"/>
</dbReference>
<dbReference type="Gene3D" id="3.90.550.10">
    <property type="entry name" value="Spore Coat Polysaccharide Biosynthesis Protein SpsA, Chain A"/>
    <property type="match status" value="1"/>
</dbReference>
<dbReference type="EC" id="2.7.7.13" evidence="2"/>
<reference evidence="2 3" key="1">
    <citation type="submission" date="2020-08" db="EMBL/GenBank/DDBJ databases">
        <title>Genomic Encyclopedia of Type Strains, Phase IV (KMG-IV): sequencing the most valuable type-strain genomes for metagenomic binning, comparative biology and taxonomic classification.</title>
        <authorList>
            <person name="Goeker M."/>
        </authorList>
    </citation>
    <scope>NUCLEOTIDE SEQUENCE [LARGE SCALE GENOMIC DNA]</scope>
    <source>
        <strain evidence="2 3">DSM 23240</strain>
    </source>
</reference>